<dbReference type="InterPro" id="IPR002716">
    <property type="entry name" value="PIN_dom"/>
</dbReference>
<protein>
    <submittedName>
        <fullName evidence="2">PIN domain-containing protein</fullName>
    </submittedName>
</protein>
<name>A0A450UZU5_9GAMM</name>
<organism evidence="2">
    <name type="scientific">Candidatus Kentrum sp. LFY</name>
    <dbReference type="NCBI Taxonomy" id="2126342"/>
    <lineage>
        <taxon>Bacteria</taxon>
        <taxon>Pseudomonadati</taxon>
        <taxon>Pseudomonadota</taxon>
        <taxon>Gammaproteobacteria</taxon>
        <taxon>Candidatus Kentrum</taxon>
    </lineage>
</organism>
<dbReference type="InterPro" id="IPR029060">
    <property type="entry name" value="PIN-like_dom_sf"/>
</dbReference>
<dbReference type="EMBL" id="CAADFF010000113">
    <property type="protein sequence ID" value="VFJ98077.1"/>
    <property type="molecule type" value="Genomic_DNA"/>
</dbReference>
<gene>
    <name evidence="2" type="ORF">BECKLFY1418B_GA0070995_111310</name>
</gene>
<dbReference type="CDD" id="cd18687">
    <property type="entry name" value="PIN_VapC-like"/>
    <property type="match status" value="1"/>
</dbReference>
<dbReference type="SUPFAM" id="SSF88723">
    <property type="entry name" value="PIN domain-like"/>
    <property type="match status" value="1"/>
</dbReference>
<dbReference type="AlphaFoldDB" id="A0A450UZU5"/>
<proteinExistence type="predicted"/>
<feature type="domain" description="PIN" evidence="1">
    <location>
        <begin position="21"/>
        <end position="133"/>
    </location>
</feature>
<reference evidence="2" key="1">
    <citation type="submission" date="2019-02" db="EMBL/GenBank/DDBJ databases">
        <authorList>
            <person name="Gruber-Vodicka R. H."/>
            <person name="Seah K. B. B."/>
        </authorList>
    </citation>
    <scope>NUCLEOTIDE SEQUENCE</scope>
    <source>
        <strain evidence="2">BECK_M7</strain>
    </source>
</reference>
<dbReference type="Pfam" id="PF01850">
    <property type="entry name" value="PIN"/>
    <property type="match status" value="1"/>
</dbReference>
<sequence length="173" mass="18975">MKVFDAPPRIEETGTSVKATVYVETSVLSYLTARPSNDLRAMANQGATAEWWEIQRPNYHVVVSDLVLSEAGRGHSGAARRRLAAIADLPLLRISEDVRVLAKALIENHALPEKAEADAYHIAMTAVNGVEYLLTWNCTHIANAHARPKIEATCRALGLEPPIICTPLQLMEP</sequence>
<accession>A0A450UZU5</accession>
<evidence type="ECO:0000313" key="2">
    <source>
        <dbReference type="EMBL" id="VFJ98077.1"/>
    </source>
</evidence>
<evidence type="ECO:0000259" key="1">
    <source>
        <dbReference type="Pfam" id="PF01850"/>
    </source>
</evidence>